<protein>
    <submittedName>
        <fullName evidence="1">Uncharacterized protein</fullName>
    </submittedName>
</protein>
<evidence type="ECO:0000313" key="1">
    <source>
        <dbReference type="EMBL" id="GBN10473.1"/>
    </source>
</evidence>
<gene>
    <name evidence="1" type="ORF">AVEN_236376_1</name>
</gene>
<feature type="non-terminal residue" evidence="1">
    <location>
        <position position="1"/>
    </location>
</feature>
<name>A0A4Y2L9H1_ARAVE</name>
<proteinExistence type="predicted"/>
<accession>A0A4Y2L9H1</accession>
<keyword evidence="2" id="KW-1185">Reference proteome</keyword>
<evidence type="ECO:0000313" key="2">
    <source>
        <dbReference type="Proteomes" id="UP000499080"/>
    </source>
</evidence>
<dbReference type="AlphaFoldDB" id="A0A4Y2L9H1"/>
<comment type="caution">
    <text evidence="1">The sequence shown here is derived from an EMBL/GenBank/DDBJ whole genome shotgun (WGS) entry which is preliminary data.</text>
</comment>
<dbReference type="EMBL" id="BGPR01117612">
    <property type="protein sequence ID" value="GBN10473.1"/>
    <property type="molecule type" value="Genomic_DNA"/>
</dbReference>
<organism evidence="1 2">
    <name type="scientific">Araneus ventricosus</name>
    <name type="common">Orbweaver spider</name>
    <name type="synonym">Epeira ventricosa</name>
    <dbReference type="NCBI Taxonomy" id="182803"/>
    <lineage>
        <taxon>Eukaryota</taxon>
        <taxon>Metazoa</taxon>
        <taxon>Ecdysozoa</taxon>
        <taxon>Arthropoda</taxon>
        <taxon>Chelicerata</taxon>
        <taxon>Arachnida</taxon>
        <taxon>Araneae</taxon>
        <taxon>Araneomorphae</taxon>
        <taxon>Entelegynae</taxon>
        <taxon>Araneoidea</taxon>
        <taxon>Araneidae</taxon>
        <taxon>Araneus</taxon>
    </lineage>
</organism>
<reference evidence="1 2" key="1">
    <citation type="journal article" date="2019" name="Sci. Rep.">
        <title>Orb-weaving spider Araneus ventricosus genome elucidates the spidroin gene catalogue.</title>
        <authorList>
            <person name="Kono N."/>
            <person name="Nakamura H."/>
            <person name="Ohtoshi R."/>
            <person name="Moran D.A.P."/>
            <person name="Shinohara A."/>
            <person name="Yoshida Y."/>
            <person name="Fujiwara M."/>
            <person name="Mori M."/>
            <person name="Tomita M."/>
            <person name="Arakawa K."/>
        </authorList>
    </citation>
    <scope>NUCLEOTIDE SEQUENCE [LARGE SCALE GENOMIC DNA]</scope>
</reference>
<sequence>FECCGVQDGGDYADSSWKKNNEEKNVSPTCCVLRNAGQSDSYLVPQPLNESMCQKEDGMNMRFRHQSVSTTGRKKAALIFSVQSTPVRTNLQRIDPEVPYSRGFTISNFSNIDYPKFLNTFRHKASIFF</sequence>
<dbReference type="Proteomes" id="UP000499080">
    <property type="component" value="Unassembled WGS sequence"/>
</dbReference>